<name>A0A6J4RKQ6_9ACTN</name>
<reference evidence="3" key="1">
    <citation type="submission" date="2020-02" db="EMBL/GenBank/DDBJ databases">
        <authorList>
            <person name="Meier V. D."/>
        </authorList>
    </citation>
    <scope>NUCLEOTIDE SEQUENCE</scope>
    <source>
        <strain evidence="3">AVDCRST_MAG02</strain>
    </source>
</reference>
<proteinExistence type="predicted"/>
<dbReference type="AlphaFoldDB" id="A0A6J4RKQ6"/>
<feature type="region of interest" description="Disordered" evidence="1">
    <location>
        <begin position="132"/>
        <end position="164"/>
    </location>
</feature>
<gene>
    <name evidence="3" type="ORF">AVDCRST_MAG02-3785</name>
</gene>
<protein>
    <submittedName>
        <fullName evidence="3">Uncharacterized protein</fullName>
    </submittedName>
</protein>
<feature type="compositionally biased region" description="Basic and acidic residues" evidence="1">
    <location>
        <begin position="153"/>
        <end position="164"/>
    </location>
</feature>
<keyword evidence="2" id="KW-0732">Signal</keyword>
<evidence type="ECO:0000313" key="3">
    <source>
        <dbReference type="EMBL" id="CAA9471824.1"/>
    </source>
</evidence>
<feature type="compositionally biased region" description="Polar residues" evidence="1">
    <location>
        <begin position="141"/>
        <end position="152"/>
    </location>
</feature>
<evidence type="ECO:0000256" key="2">
    <source>
        <dbReference type="SAM" id="SignalP"/>
    </source>
</evidence>
<sequence length="180" mass="19361">MLKLRFSVLGIAAIAVFSLGSLTDRALAQEKQGDVESERDGQGDVTLRIQGDKGARFSGACSLGEERREISGQAPESFEFDLKGRELSCAIDKQGSQSDELEVVLSGENIHSVQRLGGAQGTLKMTYDGDGSFSSMSSSSQTTVSNDGGSSLSRDEDKALENLDNRIEQRVDDILKRVLP</sequence>
<feature type="signal peptide" evidence="2">
    <location>
        <begin position="1"/>
        <end position="28"/>
    </location>
</feature>
<evidence type="ECO:0000256" key="1">
    <source>
        <dbReference type="SAM" id="MobiDB-lite"/>
    </source>
</evidence>
<feature type="chain" id="PRO_5026672818" evidence="2">
    <location>
        <begin position="29"/>
        <end position="180"/>
    </location>
</feature>
<dbReference type="EMBL" id="CADCVH010000106">
    <property type="protein sequence ID" value="CAA9471824.1"/>
    <property type="molecule type" value="Genomic_DNA"/>
</dbReference>
<accession>A0A6J4RKQ6</accession>
<organism evidence="3">
    <name type="scientific">uncultured Rubrobacteraceae bacterium</name>
    <dbReference type="NCBI Taxonomy" id="349277"/>
    <lineage>
        <taxon>Bacteria</taxon>
        <taxon>Bacillati</taxon>
        <taxon>Actinomycetota</taxon>
        <taxon>Rubrobacteria</taxon>
        <taxon>Rubrobacterales</taxon>
        <taxon>Rubrobacteraceae</taxon>
        <taxon>environmental samples</taxon>
    </lineage>
</organism>